<dbReference type="EMBL" id="LSBJ02000005">
    <property type="protein sequence ID" value="OAQ65357.1"/>
    <property type="molecule type" value="Genomic_DNA"/>
</dbReference>
<proteinExistence type="predicted"/>
<dbReference type="SUPFAM" id="SSF54695">
    <property type="entry name" value="POZ domain"/>
    <property type="match status" value="1"/>
</dbReference>
<sequence length="379" mass="42748">MGDQLFYNIDPEGDLLIILQAGNRGDFASWVANHTPPKPSSPRETAASPNGQQHHAASPAVDKTSVRQPQLMTPDPVPFIEEPEEIKFRVSSKVLSMCSSYFKLMFAGPWMEAMSIHADGLYHVHFQGFDRWAMLIVLNALHLRHHELPKLPTVDTIAMVCVIVDYLQCHNALCFICERWFQRVHNEFVQPKTYDRSLVIWAFIASVFPGTSLIYKHLRRVAVLTSRGPFQTLGLPMAEHKVDEIDKYRNDTIGKMISTIYDLVNRLLNTNGLCSFECGSMLLGTLMRTLGDNGMTQVRPQEPYYGISVQGIICAVEEAVAPWKDAVAAPAREHAGGVVCYLRGISATWEDLQLYSCNVQVLMRDMEMYSSQLEELLQQ</sequence>
<dbReference type="RefSeq" id="XP_018142671.1">
    <property type="nucleotide sequence ID" value="XM_018291821.1"/>
</dbReference>
<dbReference type="GeneID" id="28855815"/>
<gene>
    <name evidence="3" type="ORF">VFPPC_14050</name>
</gene>
<dbReference type="Proteomes" id="UP000078397">
    <property type="component" value="Unassembled WGS sequence"/>
</dbReference>
<dbReference type="STRING" id="1380566.A0A179FIZ7"/>
<dbReference type="KEGG" id="pchm:VFPPC_14050"/>
<evidence type="ECO:0000259" key="2">
    <source>
        <dbReference type="SMART" id="SM00225"/>
    </source>
</evidence>
<dbReference type="SMART" id="SM00225">
    <property type="entry name" value="BTB"/>
    <property type="match status" value="1"/>
</dbReference>
<reference evidence="3 4" key="1">
    <citation type="journal article" date="2016" name="PLoS Pathog.">
        <title>Biosynthesis of antibiotic leucinostatins in bio-control fungus Purpureocillium lilacinum and their inhibition on phytophthora revealed by genome mining.</title>
        <authorList>
            <person name="Wang G."/>
            <person name="Liu Z."/>
            <person name="Lin R."/>
            <person name="Li E."/>
            <person name="Mao Z."/>
            <person name="Ling J."/>
            <person name="Yang Y."/>
            <person name="Yin W.B."/>
            <person name="Xie B."/>
        </authorList>
    </citation>
    <scope>NUCLEOTIDE SEQUENCE [LARGE SCALE GENOMIC DNA]</scope>
    <source>
        <strain evidence="3">170</strain>
    </source>
</reference>
<dbReference type="AlphaFoldDB" id="A0A179FIZ7"/>
<feature type="region of interest" description="Disordered" evidence="1">
    <location>
        <begin position="29"/>
        <end position="74"/>
    </location>
</feature>
<organism evidence="3 4">
    <name type="scientific">Pochonia chlamydosporia 170</name>
    <dbReference type="NCBI Taxonomy" id="1380566"/>
    <lineage>
        <taxon>Eukaryota</taxon>
        <taxon>Fungi</taxon>
        <taxon>Dikarya</taxon>
        <taxon>Ascomycota</taxon>
        <taxon>Pezizomycotina</taxon>
        <taxon>Sordariomycetes</taxon>
        <taxon>Hypocreomycetidae</taxon>
        <taxon>Hypocreales</taxon>
        <taxon>Clavicipitaceae</taxon>
        <taxon>Pochonia</taxon>
    </lineage>
</organism>
<evidence type="ECO:0000313" key="3">
    <source>
        <dbReference type="EMBL" id="OAQ65357.1"/>
    </source>
</evidence>
<dbReference type="Gene3D" id="3.30.710.10">
    <property type="entry name" value="Potassium Channel Kv1.1, Chain A"/>
    <property type="match status" value="1"/>
</dbReference>
<evidence type="ECO:0000313" key="4">
    <source>
        <dbReference type="Proteomes" id="UP000078397"/>
    </source>
</evidence>
<keyword evidence="4" id="KW-1185">Reference proteome</keyword>
<name>A0A179FIZ7_METCM</name>
<dbReference type="InterPro" id="IPR011333">
    <property type="entry name" value="SKP1/BTB/POZ_sf"/>
</dbReference>
<dbReference type="InterPro" id="IPR000210">
    <property type="entry name" value="BTB/POZ_dom"/>
</dbReference>
<feature type="domain" description="BTB" evidence="2">
    <location>
        <begin position="74"/>
        <end position="184"/>
    </location>
</feature>
<protein>
    <submittedName>
        <fullName evidence="3">BTB/POZ domain-containing protein</fullName>
    </submittedName>
</protein>
<comment type="caution">
    <text evidence="3">The sequence shown here is derived from an EMBL/GenBank/DDBJ whole genome shotgun (WGS) entry which is preliminary data.</text>
</comment>
<evidence type="ECO:0000256" key="1">
    <source>
        <dbReference type="SAM" id="MobiDB-lite"/>
    </source>
</evidence>
<dbReference type="OrthoDB" id="5326346at2759"/>
<accession>A0A179FIZ7</accession>